<dbReference type="PANTHER" id="PTHR24060">
    <property type="entry name" value="METABOTROPIC GLUTAMATE RECEPTOR"/>
    <property type="match status" value="1"/>
</dbReference>
<name>A0A2T7NTY5_POMCA</name>
<dbReference type="Pfam" id="PF00003">
    <property type="entry name" value="7tm_3"/>
    <property type="match status" value="1"/>
</dbReference>
<feature type="transmembrane region" description="Helical" evidence="7">
    <location>
        <begin position="1393"/>
        <end position="1413"/>
    </location>
</feature>
<dbReference type="SUPFAM" id="SSF53822">
    <property type="entry name" value="Periplasmic binding protein-like I"/>
    <property type="match status" value="2"/>
</dbReference>
<dbReference type="GO" id="GO:0016020">
    <property type="term" value="C:membrane"/>
    <property type="evidence" value="ECO:0007669"/>
    <property type="project" value="UniProtKB-SubCell"/>
</dbReference>
<accession>A0A2T7NTY5</accession>
<keyword evidence="2 7" id="KW-0812">Transmembrane</keyword>
<dbReference type="InterPro" id="IPR050726">
    <property type="entry name" value="mGluR"/>
</dbReference>
<evidence type="ECO:0000256" key="3">
    <source>
        <dbReference type="ARBA" id="ARBA00022989"/>
    </source>
</evidence>
<comment type="caution">
    <text evidence="9">The sequence shown here is derived from an EMBL/GenBank/DDBJ whole genome shotgun (WGS) entry which is preliminary data.</text>
</comment>
<dbReference type="GO" id="GO:0004930">
    <property type="term" value="F:G protein-coupled receptor activity"/>
    <property type="evidence" value="ECO:0007669"/>
    <property type="project" value="InterPro"/>
</dbReference>
<evidence type="ECO:0000256" key="1">
    <source>
        <dbReference type="ARBA" id="ARBA00004141"/>
    </source>
</evidence>
<dbReference type="Proteomes" id="UP000245119">
    <property type="component" value="Linkage Group LG9"/>
</dbReference>
<keyword evidence="5" id="KW-0325">Glycoprotein</keyword>
<proteinExistence type="predicted"/>
<evidence type="ECO:0000256" key="7">
    <source>
        <dbReference type="SAM" id="Phobius"/>
    </source>
</evidence>
<evidence type="ECO:0000256" key="6">
    <source>
        <dbReference type="SAM" id="MobiDB-lite"/>
    </source>
</evidence>
<feature type="compositionally biased region" description="Polar residues" evidence="6">
    <location>
        <begin position="1017"/>
        <end position="1030"/>
    </location>
</feature>
<feature type="transmembrane region" description="Helical" evidence="7">
    <location>
        <begin position="1204"/>
        <end position="1228"/>
    </location>
</feature>
<dbReference type="OrthoDB" id="9880600at2759"/>
<evidence type="ECO:0000256" key="4">
    <source>
        <dbReference type="ARBA" id="ARBA00023136"/>
    </source>
</evidence>
<keyword evidence="3 7" id="KW-1133">Transmembrane helix</keyword>
<feature type="domain" description="G-protein coupled receptors family 3 profile" evidence="8">
    <location>
        <begin position="1205"/>
        <end position="1447"/>
    </location>
</feature>
<keyword evidence="4 7" id="KW-0472">Membrane</keyword>
<dbReference type="EMBL" id="PZQS01000009">
    <property type="protein sequence ID" value="PVD24637.1"/>
    <property type="molecule type" value="Genomic_DNA"/>
</dbReference>
<feature type="transmembrane region" description="Helical" evidence="7">
    <location>
        <begin position="1271"/>
        <end position="1294"/>
    </location>
</feature>
<gene>
    <name evidence="9" type="ORF">C0Q70_15121</name>
</gene>
<evidence type="ECO:0000256" key="5">
    <source>
        <dbReference type="ARBA" id="ARBA00023180"/>
    </source>
</evidence>
<dbReference type="InterPro" id="IPR028082">
    <property type="entry name" value="Peripla_BP_I"/>
</dbReference>
<protein>
    <recommendedName>
        <fullName evidence="8">G-protein coupled receptors family 3 profile domain-containing protein</fullName>
    </recommendedName>
</protein>
<evidence type="ECO:0000313" key="10">
    <source>
        <dbReference type="Proteomes" id="UP000245119"/>
    </source>
</evidence>
<dbReference type="InterPro" id="IPR001828">
    <property type="entry name" value="ANF_lig-bd_rcpt"/>
</dbReference>
<feature type="transmembrane region" description="Helical" evidence="7">
    <location>
        <begin position="1359"/>
        <end position="1381"/>
    </location>
</feature>
<reference evidence="9 10" key="1">
    <citation type="submission" date="2018-04" db="EMBL/GenBank/DDBJ databases">
        <title>The genome of golden apple snail Pomacea canaliculata provides insight into stress tolerance and invasive adaptation.</title>
        <authorList>
            <person name="Liu C."/>
            <person name="Liu B."/>
            <person name="Ren Y."/>
            <person name="Zhang Y."/>
            <person name="Wang H."/>
            <person name="Li S."/>
            <person name="Jiang F."/>
            <person name="Yin L."/>
            <person name="Zhang G."/>
            <person name="Qian W."/>
            <person name="Fan W."/>
        </authorList>
    </citation>
    <scope>NUCLEOTIDE SEQUENCE [LARGE SCALE GENOMIC DNA]</scope>
    <source>
        <strain evidence="9">SZHN2017</strain>
        <tissue evidence="9">Muscle</tissue>
    </source>
</reference>
<dbReference type="PROSITE" id="PS50259">
    <property type="entry name" value="G_PROTEIN_RECEP_F3_4"/>
    <property type="match status" value="1"/>
</dbReference>
<feature type="transmembrane region" description="Helical" evidence="7">
    <location>
        <begin position="1314"/>
        <end position="1333"/>
    </location>
</feature>
<evidence type="ECO:0000256" key="2">
    <source>
        <dbReference type="ARBA" id="ARBA00022692"/>
    </source>
</evidence>
<dbReference type="Pfam" id="PF01094">
    <property type="entry name" value="ANF_receptor"/>
    <property type="match status" value="1"/>
</dbReference>
<feature type="transmembrane region" description="Helical" evidence="7">
    <location>
        <begin position="1240"/>
        <end position="1259"/>
    </location>
</feature>
<feature type="region of interest" description="Disordered" evidence="6">
    <location>
        <begin position="1015"/>
        <end position="1044"/>
    </location>
</feature>
<evidence type="ECO:0000313" key="9">
    <source>
        <dbReference type="EMBL" id="PVD24637.1"/>
    </source>
</evidence>
<organism evidence="9 10">
    <name type="scientific">Pomacea canaliculata</name>
    <name type="common">Golden apple snail</name>
    <dbReference type="NCBI Taxonomy" id="400727"/>
    <lineage>
        <taxon>Eukaryota</taxon>
        <taxon>Metazoa</taxon>
        <taxon>Spiralia</taxon>
        <taxon>Lophotrochozoa</taxon>
        <taxon>Mollusca</taxon>
        <taxon>Gastropoda</taxon>
        <taxon>Caenogastropoda</taxon>
        <taxon>Architaenioglossa</taxon>
        <taxon>Ampullarioidea</taxon>
        <taxon>Ampullariidae</taxon>
        <taxon>Pomacea</taxon>
    </lineage>
</organism>
<dbReference type="CDD" id="cd13953">
    <property type="entry name" value="7tm_classC_mGluR-like"/>
    <property type="match status" value="1"/>
</dbReference>
<sequence length="1506" mass="165165">MTSPETASAVADVLRHTNVQHVDVTSDPLEDNVIIRDNHYTISNTPRARVETTIRLLGILRINYFRVSVTDNHVARTEAALFRSLVQQSETLCEATFPAPSGSDYPLLLFTGNAHGDNEANEIKTGFQRYAKVVVVVGDHASVVSNDVRQTIVWLQNVLDVTPEELIDIFQNPPISTLLHLRQPLCSSYHLAGDVTASDACSLTAQTLRDVLAVRDALSILSVHALRHNDSSDTPLDLLHSMDAAAPLFEDELMSRTVRDTMYRVRISGPGAPRETDNSTYLFTFPEATLRVPNVLLQADVSSSCEVNCHLCDTCSPKATSDEKMMASVPLESASLIVVGIFPVHTSQPGVLHDCSTPNPEGYMAALGLFSAIEMFNNKTSSSNLHSLKIGGVVFDSCEHRHRVSTIVRDLETCFLSYKDLSGNEVIISPSKVIAYVAFASPSLPLGVDKLFLAANESGFSFRGDQRIKFVTLAAKVLLKLDWTYLTVVVPDDKKARNEILETFELYDLCIARIIDSKSFVDNNTSHVSLSELTKGRPIVFLTDAESTESILDRVISRSGRSKLTYIFLPWNVQVAYGRSARVSMEVAILITPRPRQTSSTPPVLHDEKVVDPWEEEFVSHSNSTIEQLDTGTQSASSVSQAVGSLLSALDSVYKNTCPEQDGVCKAFTDLSTVKTKVNKKQQKDSVMLQVLALRPADEDSWTETQIGNVLPNDTVLLLEDVRTLPVGNCPGWCPECFSCRSDSTTAKHTAVVASSKQETGTSPTVVDIYKPGDLLIVGLFPVSKPGPTPFQCGEVANNLDELRAEQAFLFAVDTFQSRYPHALENVNVGGLLLDSCSSLPSALHTLGELNSCGLEFATTLDQTREAVPAPALAVGYILQDPYETALVVKSTVAGMRRMAVVSSAPSMNDGLARTESPFRMSVDAILSIFRLLRWSQAFVVMSEDENLVSMAEYFNEQAGSLGLCVVKCQQMKTRAKNLRSVVAENFSTTTTTTTTQPLPSPWWQAYLQKRFHCQPEGSSSKTAPSQTLCGENPLHTAPMHPSPAASRVVRAVDSLLHAMDRRYKATCPGAQGFCRNMTSIVLEGGTRLAGVRFEYEGGIISFGDSDNMELSLVVMSYQPSELLLVGTYRSTGLSMNTSNVKFFTSGGLPLTLAQPNWQCRDCACVNVVTGNTTSGGATAVSDERFPFQSGLWWSQQGVMVMEVWSYAVLGISVAGALVTFVFILFVLFKVWQGALAKRYIGLGLLLLLAVILLYLSALPFVITPSPTVCGLRYVCPALAYGLCFAVILVKLMALQDYRRIGLGGELSGVNQGLSVFFIVLVQVSISLQWWWFHQPFLLQADGPREGRKRFACDFDRRSFILCLAFVIFLVLLCSVYSVTVRKEKKNAGEARLLLLCCWLTAAVWLTWVSMVMALEARWAPLLCSVGVLATASAVLLIVFVPKVRLVARLKYDLHKKHAGRSGYSVDTDFLYERPYSLPGTLTSTYSSIRTYPKSVTANFDSSLSY</sequence>
<evidence type="ECO:0000259" key="8">
    <source>
        <dbReference type="PROSITE" id="PS50259"/>
    </source>
</evidence>
<dbReference type="Gene3D" id="3.40.50.2300">
    <property type="match status" value="5"/>
</dbReference>
<dbReference type="InterPro" id="IPR017978">
    <property type="entry name" value="GPCR_3_C"/>
</dbReference>
<comment type="subcellular location">
    <subcellularLocation>
        <location evidence="1">Membrane</location>
        <topology evidence="1">Multi-pass membrane protein</topology>
    </subcellularLocation>
</comment>
<keyword evidence="10" id="KW-1185">Reference proteome</keyword>
<feature type="transmembrane region" description="Helical" evidence="7">
    <location>
        <begin position="1419"/>
        <end position="1441"/>
    </location>
</feature>